<organism evidence="2 3">
    <name type="scientific">Evansella alkalicola</name>
    <dbReference type="NCBI Taxonomy" id="745819"/>
    <lineage>
        <taxon>Bacteria</taxon>
        <taxon>Bacillati</taxon>
        <taxon>Bacillota</taxon>
        <taxon>Bacilli</taxon>
        <taxon>Bacillales</taxon>
        <taxon>Bacillaceae</taxon>
        <taxon>Evansella</taxon>
    </lineage>
</organism>
<feature type="transmembrane region" description="Helical" evidence="1">
    <location>
        <begin position="253"/>
        <end position="273"/>
    </location>
</feature>
<dbReference type="Proteomes" id="UP000790580">
    <property type="component" value="Unassembled WGS sequence"/>
</dbReference>
<feature type="transmembrane region" description="Helical" evidence="1">
    <location>
        <begin position="77"/>
        <end position="98"/>
    </location>
</feature>
<keyword evidence="3" id="KW-1185">Reference proteome</keyword>
<feature type="transmembrane region" description="Helical" evidence="1">
    <location>
        <begin position="127"/>
        <end position="145"/>
    </location>
</feature>
<feature type="transmembrane region" description="Helical" evidence="1">
    <location>
        <begin position="37"/>
        <end position="56"/>
    </location>
</feature>
<dbReference type="EMBL" id="JAHQCR010000082">
    <property type="protein sequence ID" value="MBU9723554.1"/>
    <property type="molecule type" value="Genomic_DNA"/>
</dbReference>
<reference evidence="2 3" key="1">
    <citation type="submission" date="2021-06" db="EMBL/GenBank/DDBJ databases">
        <title>Bacillus sp. RD4P76, an endophyte from a halophyte.</title>
        <authorList>
            <person name="Sun J.-Q."/>
        </authorList>
    </citation>
    <scope>NUCLEOTIDE SEQUENCE [LARGE SCALE GENOMIC DNA]</scope>
    <source>
        <strain evidence="2 3">JCM 17098</strain>
    </source>
</reference>
<comment type="caution">
    <text evidence="2">The sequence shown here is derived from an EMBL/GenBank/DDBJ whole genome shotgun (WGS) entry which is preliminary data.</text>
</comment>
<feature type="transmembrane region" description="Helical" evidence="1">
    <location>
        <begin position="157"/>
        <end position="180"/>
    </location>
</feature>
<protein>
    <submittedName>
        <fullName evidence="2">Uncharacterized protein</fullName>
    </submittedName>
</protein>
<proteinExistence type="predicted"/>
<sequence length="274" mass="33232">MKYLKGRLSTNPFIFLSILHFLMLIYTFLKSQEKKKLFILLLSNIGKAYIFDYIIVGKLKAYKYKPNVLKNKYLDHILGVMFSQSFFVPITAVFITAFRFGWKVKLLFSLYFFAIEKLFLKLKIHQVYWWRTYYTFFFINFYFWLSDKWFERLKEHQPVVTFISLYNVVEVTWKTIWLPFALLKKARFGTGKRYTWKEHFSITPLYTYSLSMMMTWILKRGGMISYGFFLCVVIIVDKALRHLKLLKVTSYKYILFIHLSTLLLGKMYKTWIYE</sequence>
<feature type="transmembrane region" description="Helical" evidence="1">
    <location>
        <begin position="224"/>
        <end position="241"/>
    </location>
</feature>
<dbReference type="RefSeq" id="WP_088073990.1">
    <property type="nucleotide sequence ID" value="NZ_JAHQCR010000082.1"/>
</dbReference>
<evidence type="ECO:0000313" key="3">
    <source>
        <dbReference type="Proteomes" id="UP000790580"/>
    </source>
</evidence>
<gene>
    <name evidence="2" type="ORF">KS407_19230</name>
</gene>
<feature type="transmembrane region" description="Helical" evidence="1">
    <location>
        <begin position="12"/>
        <end position="31"/>
    </location>
</feature>
<keyword evidence="1" id="KW-0812">Transmembrane</keyword>
<keyword evidence="1" id="KW-1133">Transmembrane helix</keyword>
<evidence type="ECO:0000313" key="2">
    <source>
        <dbReference type="EMBL" id="MBU9723554.1"/>
    </source>
</evidence>
<name>A0ABS6K0U4_9BACI</name>
<accession>A0ABS6K0U4</accession>
<keyword evidence="1" id="KW-0472">Membrane</keyword>
<evidence type="ECO:0000256" key="1">
    <source>
        <dbReference type="SAM" id="Phobius"/>
    </source>
</evidence>